<gene>
    <name evidence="9" type="ORF">CLV56_0808</name>
</gene>
<keyword evidence="3 7" id="KW-0812">Transmembrane</keyword>
<dbReference type="Pfam" id="PF00892">
    <property type="entry name" value="EamA"/>
    <property type="match status" value="2"/>
</dbReference>
<evidence type="ECO:0000256" key="4">
    <source>
        <dbReference type="ARBA" id="ARBA00022989"/>
    </source>
</evidence>
<keyword evidence="5 7" id="KW-0472">Membrane</keyword>
<reference evidence="9 10" key="1">
    <citation type="submission" date="2017-11" db="EMBL/GenBank/DDBJ databases">
        <title>Genomic Encyclopedia of Archaeal and Bacterial Type Strains, Phase II (KMG-II): From Individual Species to Whole Genera.</title>
        <authorList>
            <person name="Goeker M."/>
        </authorList>
    </citation>
    <scope>NUCLEOTIDE SEQUENCE [LARGE SCALE GENOMIC DNA]</scope>
    <source>
        <strain evidence="9 10">DSM 27763</strain>
    </source>
</reference>
<feature type="transmembrane region" description="Helical" evidence="7">
    <location>
        <begin position="265"/>
        <end position="285"/>
    </location>
</feature>
<dbReference type="GO" id="GO:0016020">
    <property type="term" value="C:membrane"/>
    <property type="evidence" value="ECO:0007669"/>
    <property type="project" value="UniProtKB-SubCell"/>
</dbReference>
<evidence type="ECO:0000256" key="5">
    <source>
        <dbReference type="ARBA" id="ARBA00023136"/>
    </source>
</evidence>
<comment type="caution">
    <text evidence="9">The sequence shown here is derived from an EMBL/GenBank/DDBJ whole genome shotgun (WGS) entry which is preliminary data.</text>
</comment>
<evidence type="ECO:0000256" key="2">
    <source>
        <dbReference type="ARBA" id="ARBA00007362"/>
    </source>
</evidence>
<accession>A0A2M9BF76</accession>
<dbReference type="AlphaFoldDB" id="A0A2M9BF76"/>
<evidence type="ECO:0000256" key="1">
    <source>
        <dbReference type="ARBA" id="ARBA00004141"/>
    </source>
</evidence>
<evidence type="ECO:0000256" key="6">
    <source>
        <dbReference type="SAM" id="MobiDB-lite"/>
    </source>
</evidence>
<keyword evidence="10" id="KW-1185">Reference proteome</keyword>
<evidence type="ECO:0000313" key="9">
    <source>
        <dbReference type="EMBL" id="PJJ56599.1"/>
    </source>
</evidence>
<proteinExistence type="inferred from homology"/>
<feature type="transmembrane region" description="Helical" evidence="7">
    <location>
        <begin position="195"/>
        <end position="215"/>
    </location>
</feature>
<keyword evidence="4 7" id="KW-1133">Transmembrane helix</keyword>
<evidence type="ECO:0000256" key="3">
    <source>
        <dbReference type="ARBA" id="ARBA00022692"/>
    </source>
</evidence>
<protein>
    <submittedName>
        <fullName evidence="9">Threonine/homoserine efflux transporter RhtA</fullName>
    </submittedName>
</protein>
<dbReference type="PANTHER" id="PTHR32322">
    <property type="entry name" value="INNER MEMBRANE TRANSPORTER"/>
    <property type="match status" value="1"/>
</dbReference>
<comment type="similarity">
    <text evidence="2">Belongs to the EamA transporter family.</text>
</comment>
<dbReference type="InterPro" id="IPR037185">
    <property type="entry name" value="EmrE-like"/>
</dbReference>
<feature type="region of interest" description="Disordered" evidence="6">
    <location>
        <begin position="324"/>
        <end position="347"/>
    </location>
</feature>
<dbReference type="SUPFAM" id="SSF103481">
    <property type="entry name" value="Multidrug resistance efflux transporter EmrE"/>
    <property type="match status" value="2"/>
</dbReference>
<feature type="domain" description="EamA" evidence="8">
    <location>
        <begin position="165"/>
        <end position="307"/>
    </location>
</feature>
<dbReference type="InterPro" id="IPR050638">
    <property type="entry name" value="AA-Vitamin_Transporters"/>
</dbReference>
<sequence>MAHDAAAAGATAAGPRTASGLGFALTSALAFGLSGPIASPLFDAGWSTGAVTLLRIGLGAVVVVPFGLVALRGRWGVLRRNARLVVLYGLLAVVGAQFCYFAAIQRMQVGPALLIEYTAPVAVVVWFWLRHGQRPGPVTLVGALLAALGLFFVLDLLGGATLDPIGVLWALGAMVGAATYFVINGDLDNGLPPLALAAGGLLVGATGLGSLALVGLLPMTATTAPVGLAGATVPWWLPVALLGAVTAGVAYVSGIAAGRRLGSRLSSFVALLEVVAAVLFAWLLLDELPRAVQLLGGVLILAGVVAVRLGEERTAAVVASAVPVGDSEPSTRPPHAGECEGAPPGAV</sequence>
<feature type="transmembrane region" description="Helical" evidence="7">
    <location>
        <begin position="46"/>
        <end position="71"/>
    </location>
</feature>
<dbReference type="EMBL" id="PGEZ01000001">
    <property type="protein sequence ID" value="PJJ56599.1"/>
    <property type="molecule type" value="Genomic_DNA"/>
</dbReference>
<dbReference type="InterPro" id="IPR000620">
    <property type="entry name" value="EamA_dom"/>
</dbReference>
<feature type="domain" description="EamA" evidence="8">
    <location>
        <begin position="19"/>
        <end position="154"/>
    </location>
</feature>
<evidence type="ECO:0000259" key="8">
    <source>
        <dbReference type="Pfam" id="PF00892"/>
    </source>
</evidence>
<feature type="transmembrane region" description="Helical" evidence="7">
    <location>
        <begin position="166"/>
        <end position="183"/>
    </location>
</feature>
<feature type="transmembrane region" description="Helical" evidence="7">
    <location>
        <begin position="109"/>
        <end position="129"/>
    </location>
</feature>
<dbReference type="PANTHER" id="PTHR32322:SF2">
    <property type="entry name" value="EAMA DOMAIN-CONTAINING PROTEIN"/>
    <property type="match status" value="1"/>
</dbReference>
<feature type="transmembrane region" description="Helical" evidence="7">
    <location>
        <begin position="291"/>
        <end position="310"/>
    </location>
</feature>
<evidence type="ECO:0000256" key="7">
    <source>
        <dbReference type="SAM" id="Phobius"/>
    </source>
</evidence>
<comment type="subcellular location">
    <subcellularLocation>
        <location evidence="1">Membrane</location>
        <topology evidence="1">Multi-pass membrane protein</topology>
    </subcellularLocation>
</comment>
<dbReference type="Proteomes" id="UP000230842">
    <property type="component" value="Unassembled WGS sequence"/>
</dbReference>
<feature type="transmembrane region" description="Helical" evidence="7">
    <location>
        <begin position="235"/>
        <end position="258"/>
    </location>
</feature>
<organism evidence="9 10">
    <name type="scientific">Mumia flava</name>
    <dbReference type="NCBI Taxonomy" id="1348852"/>
    <lineage>
        <taxon>Bacteria</taxon>
        <taxon>Bacillati</taxon>
        <taxon>Actinomycetota</taxon>
        <taxon>Actinomycetes</taxon>
        <taxon>Propionibacteriales</taxon>
        <taxon>Nocardioidaceae</taxon>
        <taxon>Mumia</taxon>
    </lineage>
</organism>
<evidence type="ECO:0000313" key="10">
    <source>
        <dbReference type="Proteomes" id="UP000230842"/>
    </source>
</evidence>
<feature type="transmembrane region" description="Helical" evidence="7">
    <location>
        <begin position="136"/>
        <end position="154"/>
    </location>
</feature>
<feature type="transmembrane region" description="Helical" evidence="7">
    <location>
        <begin position="83"/>
        <end position="103"/>
    </location>
</feature>
<name>A0A2M9BF76_9ACTN</name>